<gene>
    <name evidence="2" type="ORF">NVV43_27255</name>
</gene>
<feature type="region of interest" description="Disordered" evidence="1">
    <location>
        <begin position="1"/>
        <end position="23"/>
    </location>
</feature>
<evidence type="ECO:0008006" key="4">
    <source>
        <dbReference type="Google" id="ProtNLM"/>
    </source>
</evidence>
<protein>
    <recommendedName>
        <fullName evidence="4">Stability/partitioning determinant</fullName>
    </recommendedName>
</protein>
<evidence type="ECO:0000256" key="1">
    <source>
        <dbReference type="SAM" id="MobiDB-lite"/>
    </source>
</evidence>
<name>A0AAW5N4S6_9ESCH</name>
<dbReference type="EMBL" id="JANPXH010000917">
    <property type="protein sequence ID" value="MCR6679177.1"/>
    <property type="molecule type" value="Genomic_DNA"/>
</dbReference>
<comment type="caution">
    <text evidence="2">The sequence shown here is derived from an EMBL/GenBank/DDBJ whole genome shotgun (WGS) entry which is preliminary data.</text>
</comment>
<feature type="non-terminal residue" evidence="2">
    <location>
        <position position="1"/>
    </location>
</feature>
<dbReference type="Proteomes" id="UP001206878">
    <property type="component" value="Unassembled WGS sequence"/>
</dbReference>
<reference evidence="2" key="1">
    <citation type="submission" date="2022-07" db="EMBL/GenBank/DDBJ databases">
        <title>Diversity of ethanolamine utilization by human commensal Escherichia coli.</title>
        <authorList>
            <person name="Jubelin G."/>
        </authorList>
    </citation>
    <scope>NUCLEOTIDE SEQUENCE</scope>
    <source>
        <strain evidence="2">S1</strain>
    </source>
</reference>
<dbReference type="AlphaFoldDB" id="A0AAW5N4S6"/>
<sequence>AEPEKVAAAKRPARRLRTGRTEQLNARASAQTIEDFYAIADSQGWKAAETLERAVAALKRELDTKAH</sequence>
<evidence type="ECO:0000313" key="3">
    <source>
        <dbReference type="Proteomes" id="UP001206878"/>
    </source>
</evidence>
<accession>A0AAW5N4S6</accession>
<proteinExistence type="predicted"/>
<organism evidence="2 3">
    <name type="scientific">Escherichia marmotae</name>
    <dbReference type="NCBI Taxonomy" id="1499973"/>
    <lineage>
        <taxon>Bacteria</taxon>
        <taxon>Pseudomonadati</taxon>
        <taxon>Pseudomonadota</taxon>
        <taxon>Gammaproteobacteria</taxon>
        <taxon>Enterobacterales</taxon>
        <taxon>Enterobacteriaceae</taxon>
        <taxon>Escherichia</taxon>
    </lineage>
</organism>
<evidence type="ECO:0000313" key="2">
    <source>
        <dbReference type="EMBL" id="MCR6679177.1"/>
    </source>
</evidence>